<dbReference type="SUPFAM" id="SSF53850">
    <property type="entry name" value="Periplasmic binding protein-like II"/>
    <property type="match status" value="1"/>
</dbReference>
<protein>
    <submittedName>
        <fullName evidence="2">Galactose-binding protein regulator</fullName>
    </submittedName>
</protein>
<evidence type="ECO:0000313" key="2">
    <source>
        <dbReference type="EMBL" id="VDR25798.1"/>
    </source>
</evidence>
<dbReference type="GO" id="GO:0005829">
    <property type="term" value="C:cytosol"/>
    <property type="evidence" value="ECO:0007669"/>
    <property type="project" value="TreeGrafter"/>
</dbReference>
<sequence>MPSLGWADLAHWRWIVWPTGTPIRLSIDNALVDNGVMLPENTIESASMNVTSNLLQSSDMISILSLRLAQRFAEQQQLAILNLPRIEQKGSVGVFWRKSETPSLALSRFLDYLSQAS</sequence>
<dbReference type="Pfam" id="PF03466">
    <property type="entry name" value="LysR_substrate"/>
    <property type="match status" value="1"/>
</dbReference>
<dbReference type="PANTHER" id="PTHR30419:SF8">
    <property type="entry name" value="NITROGEN ASSIMILATION TRANSCRIPTIONAL ACTIVATOR-RELATED"/>
    <property type="match status" value="1"/>
</dbReference>
<dbReference type="PANTHER" id="PTHR30419">
    <property type="entry name" value="HTH-TYPE TRANSCRIPTIONAL REGULATOR YBHD"/>
    <property type="match status" value="1"/>
</dbReference>
<evidence type="ECO:0000313" key="3">
    <source>
        <dbReference type="Proteomes" id="UP000274346"/>
    </source>
</evidence>
<dbReference type="EMBL" id="LR131271">
    <property type="protein sequence ID" value="VDR25798.1"/>
    <property type="molecule type" value="Genomic_DNA"/>
</dbReference>
<dbReference type="GO" id="GO:0006355">
    <property type="term" value="P:regulation of DNA-templated transcription"/>
    <property type="evidence" value="ECO:0007669"/>
    <property type="project" value="TreeGrafter"/>
</dbReference>
<proteinExistence type="predicted"/>
<gene>
    <name evidence="2" type="primary">gbpR_1</name>
    <name evidence="2" type="ORF">NCTC13098_02131</name>
</gene>
<accession>A0A3P8JG55</accession>
<dbReference type="KEGG" id="rtg:NCTC13098_02131"/>
<dbReference type="InterPro" id="IPR050950">
    <property type="entry name" value="HTH-type_LysR_regulators"/>
</dbReference>
<reference evidence="2 3" key="1">
    <citation type="submission" date="2018-12" db="EMBL/GenBank/DDBJ databases">
        <authorList>
            <consortium name="Pathogen Informatics"/>
        </authorList>
    </citation>
    <scope>NUCLEOTIDE SEQUENCE [LARGE SCALE GENOMIC DNA]</scope>
    <source>
        <strain evidence="2 3">NCTC13098</strain>
    </source>
</reference>
<dbReference type="Proteomes" id="UP000274346">
    <property type="component" value="Chromosome"/>
</dbReference>
<name>A0A3P8JG55_RAOTE</name>
<dbReference type="InterPro" id="IPR005119">
    <property type="entry name" value="LysR_subst-bd"/>
</dbReference>
<dbReference type="AlphaFoldDB" id="A0A3P8JG55"/>
<dbReference type="Gene3D" id="3.40.190.10">
    <property type="entry name" value="Periplasmic binding protein-like II"/>
    <property type="match status" value="1"/>
</dbReference>
<feature type="domain" description="LysR substrate-binding" evidence="1">
    <location>
        <begin position="4"/>
        <end position="115"/>
    </location>
</feature>
<organism evidence="2 3">
    <name type="scientific">Raoultella terrigena</name>
    <name type="common">Klebsiella terrigena</name>
    <dbReference type="NCBI Taxonomy" id="577"/>
    <lineage>
        <taxon>Bacteria</taxon>
        <taxon>Pseudomonadati</taxon>
        <taxon>Pseudomonadota</taxon>
        <taxon>Gammaproteobacteria</taxon>
        <taxon>Enterobacterales</taxon>
        <taxon>Enterobacteriaceae</taxon>
        <taxon>Klebsiella/Raoultella group</taxon>
        <taxon>Raoultella</taxon>
    </lineage>
</organism>
<evidence type="ECO:0000259" key="1">
    <source>
        <dbReference type="Pfam" id="PF03466"/>
    </source>
</evidence>